<evidence type="ECO:0000313" key="2">
    <source>
        <dbReference type="EMBL" id="OXA91998.1"/>
    </source>
</evidence>
<dbReference type="eggNOG" id="COG3528">
    <property type="taxonomic scope" value="Bacteria"/>
</dbReference>
<name>A0A086AED8_FLAHY</name>
<dbReference type="OrthoDB" id="622552at2"/>
<reference evidence="1 3" key="1">
    <citation type="submission" date="2014-07" db="EMBL/GenBank/DDBJ databases">
        <title>Genome of Flavobacterium hydatis DSM 2063.</title>
        <authorList>
            <person name="Pipes S.E."/>
            <person name="Stropko S.J."/>
            <person name="Newman J.D."/>
        </authorList>
    </citation>
    <scope>NUCLEOTIDE SEQUENCE [LARGE SCALE GENOMIC DNA]</scope>
    <source>
        <strain evidence="1 3">DSM 2063</strain>
    </source>
</reference>
<evidence type="ECO:0000313" key="3">
    <source>
        <dbReference type="Proteomes" id="UP000028712"/>
    </source>
</evidence>
<proteinExistence type="predicted"/>
<accession>A0A086AED8</accession>
<dbReference type="AlphaFoldDB" id="A0A086AED8"/>
<organism evidence="1 3">
    <name type="scientific">Flavobacterium hydatis</name>
    <name type="common">Cytophaga aquatilis</name>
    <dbReference type="NCBI Taxonomy" id="991"/>
    <lineage>
        <taxon>Bacteria</taxon>
        <taxon>Pseudomonadati</taxon>
        <taxon>Bacteroidota</taxon>
        <taxon>Flavobacteriia</taxon>
        <taxon>Flavobacteriales</taxon>
        <taxon>Flavobacteriaceae</taxon>
        <taxon>Flavobacterium</taxon>
    </lineage>
</organism>
<dbReference type="Pfam" id="PF09982">
    <property type="entry name" value="LpxR"/>
    <property type="match status" value="1"/>
</dbReference>
<sequence length="356" mass="39808">MCKSILTISLLSIIVFLFSLDINAQGKGFQVILTTENDFLAINNADENYTGSLKIEAQFPEVAKWMPFFKYGTPGKSLTIQRAGIGGTAYTPQDLVSSEPVTNDRPYASLMFINFGNTSYNTESGAVLQSELVFGLVGTSLPGNAQSYIHEHRWFGTDRPIPMGWDNQIGYKGSLVINYNSKIEYPIFPGFDTGTNTSWLQLRVRGGAELGNYTANLKAGFKMNIVNLNAGLMQDYSPNILGASIRGLTNNISAIDKPVNYPKIRMNVFVTPEIRAVAYNTTLEGLMFSDHSVYKIPHNDITRVVFDISAGFNILLYDQYYFKYAMYGRSQEYSDGKNFHYWGGISLGYSPDKWNR</sequence>
<dbReference type="STRING" id="991.IW20_15420"/>
<dbReference type="Gene3D" id="2.40.128.140">
    <property type="entry name" value="Outer membrane protein"/>
    <property type="match status" value="1"/>
</dbReference>
<comment type="caution">
    <text evidence="1">The sequence shown here is derived from an EMBL/GenBank/DDBJ whole genome shotgun (WGS) entry which is preliminary data.</text>
</comment>
<dbReference type="InterPro" id="IPR018707">
    <property type="entry name" value="LpxR"/>
</dbReference>
<keyword evidence="4" id="KW-1185">Reference proteome</keyword>
<dbReference type="RefSeq" id="WP_035623914.1">
    <property type="nucleotide sequence ID" value="NZ_JBEWQG010000021.1"/>
</dbReference>
<dbReference type="InterPro" id="IPR037107">
    <property type="entry name" value="Put_OMP_sf"/>
</dbReference>
<dbReference type="Proteomes" id="UP000198424">
    <property type="component" value="Unassembled WGS sequence"/>
</dbReference>
<gene>
    <name evidence="2" type="ORF">B0A62_16510</name>
    <name evidence="1" type="ORF">IW20_15420</name>
</gene>
<evidence type="ECO:0000313" key="1">
    <source>
        <dbReference type="EMBL" id="KFF15052.1"/>
    </source>
</evidence>
<evidence type="ECO:0008006" key="5">
    <source>
        <dbReference type="Google" id="ProtNLM"/>
    </source>
</evidence>
<evidence type="ECO:0000313" key="4">
    <source>
        <dbReference type="Proteomes" id="UP000198424"/>
    </source>
</evidence>
<dbReference type="EMBL" id="MUGY01000024">
    <property type="protein sequence ID" value="OXA91998.1"/>
    <property type="molecule type" value="Genomic_DNA"/>
</dbReference>
<dbReference type="Proteomes" id="UP000028712">
    <property type="component" value="Unassembled WGS sequence"/>
</dbReference>
<reference evidence="2 4" key="2">
    <citation type="submission" date="2016-11" db="EMBL/GenBank/DDBJ databases">
        <title>Whole genomes of Flavobacteriaceae.</title>
        <authorList>
            <person name="Stine C."/>
            <person name="Li C."/>
            <person name="Tadesse D."/>
        </authorList>
    </citation>
    <scope>NUCLEOTIDE SEQUENCE [LARGE SCALE GENOMIC DNA]</scope>
    <source>
        <strain evidence="2 4">ATCC 29551</strain>
    </source>
</reference>
<protein>
    <recommendedName>
        <fullName evidence="5">Outer membrane protein</fullName>
    </recommendedName>
</protein>
<dbReference type="EMBL" id="JPRM01000024">
    <property type="protein sequence ID" value="KFF15052.1"/>
    <property type="molecule type" value="Genomic_DNA"/>
</dbReference>